<evidence type="ECO:0000313" key="11">
    <source>
        <dbReference type="Proteomes" id="UP000076609"/>
    </source>
</evidence>
<keyword evidence="8 9" id="KW-0472">Membrane</keyword>
<dbReference type="Proteomes" id="UP000076609">
    <property type="component" value="Unassembled WGS sequence"/>
</dbReference>
<name>A0ABR5YAB4_9SPHN</name>
<evidence type="ECO:0000256" key="7">
    <source>
        <dbReference type="ARBA" id="ARBA00022989"/>
    </source>
</evidence>
<evidence type="ECO:0000256" key="2">
    <source>
        <dbReference type="ARBA" id="ARBA00004953"/>
    </source>
</evidence>
<evidence type="ECO:0000313" key="10">
    <source>
        <dbReference type="EMBL" id="KZE11771.1"/>
    </source>
</evidence>
<comment type="function">
    <text evidence="9">Converts cobyric acid to cobinamide by the addition of aminopropanol on the F carboxylic group.</text>
</comment>
<evidence type="ECO:0000256" key="8">
    <source>
        <dbReference type="ARBA" id="ARBA00023136"/>
    </source>
</evidence>
<dbReference type="HAMAP" id="MF_00024">
    <property type="entry name" value="CobD_CbiB"/>
    <property type="match status" value="1"/>
</dbReference>
<sequence length="289" mass="30111">MALAALIVEAALGYPRRWWHPVMGVGALIDSFERRWNRRRRAEGIALVVLLVGLSVLLGSAIERLGTIVSVAVATTGLAQRSLHDHVAAVARPLAAGDLGAARQAVAMIVGRDTATLDEAGVATAAIESLAESFCDGVVAPALGLLLFGLPGLFAVKGINTADSMVGHRTPELRAFGWAAARADDVVNFVPARVAGALIALAGHGGWREMRRDAPRHASPNGGWPEAAMAGALGRRLGGAVSYDGEPAQRAVLGDGPPPHAADLTRALGIYRTACLLLWMLVGIVAWAR</sequence>
<keyword evidence="11" id="KW-1185">Reference proteome</keyword>
<comment type="caution">
    <text evidence="9">Lacks conserved residue(s) required for the propagation of feature annotation.</text>
</comment>
<protein>
    <recommendedName>
        <fullName evidence="9">Cobalamin biosynthesis protein CobD</fullName>
    </recommendedName>
</protein>
<organism evidence="10 11">
    <name type="scientific">Sphingomonas hankookensis</name>
    <dbReference type="NCBI Taxonomy" id="563996"/>
    <lineage>
        <taxon>Bacteria</taxon>
        <taxon>Pseudomonadati</taxon>
        <taxon>Pseudomonadota</taxon>
        <taxon>Alphaproteobacteria</taxon>
        <taxon>Sphingomonadales</taxon>
        <taxon>Sphingomonadaceae</taxon>
        <taxon>Sphingomonas</taxon>
    </lineage>
</organism>
<evidence type="ECO:0000256" key="9">
    <source>
        <dbReference type="HAMAP-Rule" id="MF_00024"/>
    </source>
</evidence>
<keyword evidence="7 9" id="KW-1133">Transmembrane helix</keyword>
<accession>A0ABR5YAB4</accession>
<dbReference type="PANTHER" id="PTHR34308">
    <property type="entry name" value="COBALAMIN BIOSYNTHESIS PROTEIN CBIB"/>
    <property type="match status" value="1"/>
</dbReference>
<keyword evidence="4 9" id="KW-1003">Cell membrane</keyword>
<evidence type="ECO:0000256" key="6">
    <source>
        <dbReference type="ARBA" id="ARBA00022692"/>
    </source>
</evidence>
<keyword evidence="6 9" id="KW-0812">Transmembrane</keyword>
<dbReference type="Pfam" id="PF03186">
    <property type="entry name" value="CobD_Cbib"/>
    <property type="match status" value="1"/>
</dbReference>
<evidence type="ECO:0000256" key="3">
    <source>
        <dbReference type="ARBA" id="ARBA00006263"/>
    </source>
</evidence>
<comment type="similarity">
    <text evidence="3 9">Belongs to the CobD/CbiB family.</text>
</comment>
<evidence type="ECO:0000256" key="4">
    <source>
        <dbReference type="ARBA" id="ARBA00022475"/>
    </source>
</evidence>
<keyword evidence="5 9" id="KW-0169">Cobalamin biosynthesis</keyword>
<comment type="subcellular location">
    <subcellularLocation>
        <location evidence="1 9">Cell membrane</location>
        <topology evidence="1 9">Multi-pass membrane protein</topology>
    </subcellularLocation>
</comment>
<dbReference type="NCBIfam" id="TIGR00380">
    <property type="entry name" value="cobal_cbiB"/>
    <property type="match status" value="1"/>
</dbReference>
<comment type="caution">
    <text evidence="10">The sequence shown here is derived from an EMBL/GenBank/DDBJ whole genome shotgun (WGS) entry which is preliminary data.</text>
</comment>
<proteinExistence type="inferred from homology"/>
<comment type="pathway">
    <text evidence="2 9">Cofactor biosynthesis; adenosylcobalamin biosynthesis.</text>
</comment>
<reference evidence="11" key="1">
    <citation type="submission" date="2016-01" db="EMBL/GenBank/DDBJ databases">
        <title>Draft genome of Chromobacterium sp. F49.</title>
        <authorList>
            <person name="Hong K.W."/>
        </authorList>
    </citation>
    <scope>NUCLEOTIDE SEQUENCE [LARGE SCALE GENOMIC DNA]</scope>
    <source>
        <strain evidence="11">CN3</strain>
    </source>
</reference>
<evidence type="ECO:0000256" key="1">
    <source>
        <dbReference type="ARBA" id="ARBA00004651"/>
    </source>
</evidence>
<feature type="transmembrane region" description="Helical" evidence="9">
    <location>
        <begin position="44"/>
        <end position="62"/>
    </location>
</feature>
<dbReference type="InterPro" id="IPR004485">
    <property type="entry name" value="Cobalamin_biosynth_CobD/CbiB"/>
</dbReference>
<dbReference type="EMBL" id="LQQO01000034">
    <property type="protein sequence ID" value="KZE11771.1"/>
    <property type="molecule type" value="Genomic_DNA"/>
</dbReference>
<dbReference type="RefSeq" id="WP_066692763.1">
    <property type="nucleotide sequence ID" value="NZ_CP117025.1"/>
</dbReference>
<dbReference type="PANTHER" id="PTHR34308:SF1">
    <property type="entry name" value="COBALAMIN BIOSYNTHESIS PROTEIN CBIB"/>
    <property type="match status" value="1"/>
</dbReference>
<feature type="transmembrane region" description="Helical" evidence="9">
    <location>
        <begin position="269"/>
        <end position="288"/>
    </location>
</feature>
<gene>
    <name evidence="9" type="primary">cobD</name>
    <name evidence="10" type="ORF">AVT10_04370</name>
</gene>
<feature type="transmembrane region" description="Helical" evidence="9">
    <location>
        <begin position="138"/>
        <end position="156"/>
    </location>
</feature>
<evidence type="ECO:0000256" key="5">
    <source>
        <dbReference type="ARBA" id="ARBA00022573"/>
    </source>
</evidence>